<dbReference type="InterPro" id="IPR057601">
    <property type="entry name" value="Oar-like_b-barrel"/>
</dbReference>
<keyword evidence="9" id="KW-0645">Protease</keyword>
<keyword evidence="9" id="KW-0378">Hydrolase</keyword>
<dbReference type="OrthoDB" id="9768147at2"/>
<dbReference type="InterPro" id="IPR039426">
    <property type="entry name" value="TonB-dep_rcpt-like"/>
</dbReference>
<evidence type="ECO:0000313" key="9">
    <source>
        <dbReference type="EMBL" id="SKB35603.1"/>
    </source>
</evidence>
<dbReference type="SUPFAM" id="SSF49464">
    <property type="entry name" value="Carboxypeptidase regulatory domain-like"/>
    <property type="match status" value="1"/>
</dbReference>
<comment type="subcellular location">
    <subcellularLocation>
        <location evidence="1">Cell outer membrane</location>
        <topology evidence="1">Multi-pass membrane protein</topology>
    </subcellularLocation>
</comment>
<dbReference type="PANTHER" id="PTHR30069">
    <property type="entry name" value="TONB-DEPENDENT OUTER MEMBRANE RECEPTOR"/>
    <property type="match status" value="1"/>
</dbReference>
<dbReference type="STRING" id="572036.SAMN05661099_0835"/>
<accession>A0A1T5ALY3</accession>
<name>A0A1T5ALY3_9SPHI</name>
<dbReference type="Proteomes" id="UP000189981">
    <property type="component" value="Unassembled WGS sequence"/>
</dbReference>
<feature type="domain" description="TonB-dependent transporter Oar-like beta-barrel" evidence="8">
    <location>
        <begin position="234"/>
        <end position="1032"/>
    </location>
</feature>
<dbReference type="GO" id="GO:0004180">
    <property type="term" value="F:carboxypeptidase activity"/>
    <property type="evidence" value="ECO:0007669"/>
    <property type="project" value="UniProtKB-KW"/>
</dbReference>
<keyword evidence="4" id="KW-0812">Transmembrane</keyword>
<evidence type="ECO:0000256" key="5">
    <source>
        <dbReference type="ARBA" id="ARBA00023136"/>
    </source>
</evidence>
<dbReference type="AlphaFoldDB" id="A0A1T5ALY3"/>
<dbReference type="SUPFAM" id="SSF56935">
    <property type="entry name" value="Porins"/>
    <property type="match status" value="1"/>
</dbReference>
<evidence type="ECO:0000256" key="6">
    <source>
        <dbReference type="ARBA" id="ARBA00023237"/>
    </source>
</evidence>
<evidence type="ECO:0000259" key="8">
    <source>
        <dbReference type="Pfam" id="PF25183"/>
    </source>
</evidence>
<dbReference type="Pfam" id="PF25183">
    <property type="entry name" value="OMP_b-brl_4"/>
    <property type="match status" value="1"/>
</dbReference>
<evidence type="ECO:0000256" key="4">
    <source>
        <dbReference type="ARBA" id="ARBA00022692"/>
    </source>
</evidence>
<dbReference type="GO" id="GO:0009279">
    <property type="term" value="C:cell outer membrane"/>
    <property type="evidence" value="ECO:0007669"/>
    <property type="project" value="UniProtKB-SubCell"/>
</dbReference>
<dbReference type="Gene3D" id="2.60.40.1120">
    <property type="entry name" value="Carboxypeptidase-like, regulatory domain"/>
    <property type="match status" value="1"/>
</dbReference>
<keyword evidence="2" id="KW-0813">Transport</keyword>
<gene>
    <name evidence="9" type="ORF">SAMN05661099_0835</name>
</gene>
<dbReference type="RefSeq" id="WP_079701382.1">
    <property type="nucleotide sequence ID" value="NZ_FUYR01000001.1"/>
</dbReference>
<evidence type="ECO:0000256" key="3">
    <source>
        <dbReference type="ARBA" id="ARBA00022452"/>
    </source>
</evidence>
<dbReference type="EMBL" id="FUYR01000001">
    <property type="protein sequence ID" value="SKB35603.1"/>
    <property type="molecule type" value="Genomic_DNA"/>
</dbReference>
<keyword evidence="9" id="KW-0121">Carboxypeptidase</keyword>
<feature type="signal peptide" evidence="7">
    <location>
        <begin position="1"/>
        <end position="20"/>
    </location>
</feature>
<evidence type="ECO:0000256" key="2">
    <source>
        <dbReference type="ARBA" id="ARBA00022448"/>
    </source>
</evidence>
<sequence length="1097" mass="119984">MKKFLLLTLVVIAGAFGANAQVTTSSLTGTVRDSKETLIGATIKATHQPTGTVYGSSTGADGRFNIPNMRIGGPYLVVVSYVGYENQTFNDVALKLGEPYVLNVTMSESGRQLQEVVITAANPNSVLNADRSGAVTSISRAQIQTLPTITRSVNDITRLTPQAGGPNGSIGGGSYRSNNFTVDGANFNNQFGIGQNIPAGGSPISLDALDQISINVTPYDVRQSGFTGASVNAVTRSGTNTFFGTGFYSFRSDSQQGGKVDGVKITKQPYRQNQFGVSLGGPIVKNKLFFFVNLEKNDITQPGPAKIASTPGTPWTAANPNVARPTSDFLNGVRSYLQTTYGYDPGIYQGYSNLSNNDKFLARLDWNITDKHRFNIRYNQVESKSPRTLSTSVTNSGYTYTNSRTSNFALHFANSNYYEDNNLYSLTAEVNSSFGKLTNSLRGSRTKQNDPRSSDSDVFPFVDILEAGNPITSFGYEPFTYGNLRDVENYTFNNDLTGSFGKHLMTFGLQAEFSTTKNGFQRWGTSHYTFASWADFVNKAKPTNFMVTYPLTADGSQVFPSFKFAQYSAYLQDEFTLTDQFKLTLGARFERASYPDADEIKTHPLVAGLTFANGRKVDTGVLPENVITFSPRLGFNWDVLGDRSLQLRGGTGVFVGRIPNVWTVAQSGDSGLLQVSQVFNGQANTPGIFNPSINAYVPTTKPPAGTSIPSAGISVLSPDLKNPRVWKSSLAVDTKLPFGIVGSLEGIYGRDLQSAYAYNANLDATTPLTVTGYPDNRPVFAQATAAKFINKLTPAGLPSATGTVGFNTIVMDNVEGGHYWSVTAQLNKQFSRSLGVNLSYTKSGARNYGDLGGDQILNLWSYPYTITNSNTPSLGYTSNVIPDRVIASLNYRKEYLKNLATSISLFYEGGVQGRYSYYYSSDFNRDLQVNDLIYVPRDPSEITFEAIPANTNGYRSAGYTAQEQSDIFFAFIEQDDYLKTRKGQYAERNGATTPWRNQVDVRLTQEVFKNSKTKNSFEFNVDIFNVGNLLNSEWGNINFVNNMGILIPRNTATMGGATRPTFRLAANSGDAVRTSFGTAQTISSTYYAQFGFRYKFN</sequence>
<dbReference type="GO" id="GO:0015344">
    <property type="term" value="F:siderophore uptake transmembrane transporter activity"/>
    <property type="evidence" value="ECO:0007669"/>
    <property type="project" value="TreeGrafter"/>
</dbReference>
<feature type="chain" id="PRO_5012730280" evidence="7">
    <location>
        <begin position="21"/>
        <end position="1097"/>
    </location>
</feature>
<dbReference type="InterPro" id="IPR036942">
    <property type="entry name" value="Beta-barrel_TonB_sf"/>
</dbReference>
<keyword evidence="6" id="KW-0998">Cell outer membrane</keyword>
<organism evidence="9 10">
    <name type="scientific">Daejeonella lutea</name>
    <dbReference type="NCBI Taxonomy" id="572036"/>
    <lineage>
        <taxon>Bacteria</taxon>
        <taxon>Pseudomonadati</taxon>
        <taxon>Bacteroidota</taxon>
        <taxon>Sphingobacteriia</taxon>
        <taxon>Sphingobacteriales</taxon>
        <taxon>Sphingobacteriaceae</taxon>
        <taxon>Daejeonella</taxon>
    </lineage>
</organism>
<keyword evidence="7" id="KW-0732">Signal</keyword>
<evidence type="ECO:0000256" key="7">
    <source>
        <dbReference type="SAM" id="SignalP"/>
    </source>
</evidence>
<dbReference type="Pfam" id="PF13620">
    <property type="entry name" value="CarboxypepD_reg"/>
    <property type="match status" value="1"/>
</dbReference>
<evidence type="ECO:0000256" key="1">
    <source>
        <dbReference type="ARBA" id="ARBA00004571"/>
    </source>
</evidence>
<keyword evidence="5" id="KW-0472">Membrane</keyword>
<dbReference type="GO" id="GO:0044718">
    <property type="term" value="P:siderophore transmembrane transport"/>
    <property type="evidence" value="ECO:0007669"/>
    <property type="project" value="TreeGrafter"/>
</dbReference>
<dbReference type="InterPro" id="IPR008969">
    <property type="entry name" value="CarboxyPept-like_regulatory"/>
</dbReference>
<keyword evidence="3" id="KW-1134">Transmembrane beta strand</keyword>
<proteinExistence type="predicted"/>
<protein>
    <submittedName>
        <fullName evidence="9">Carboxypeptidase regulatory-like domain-containing protein</fullName>
    </submittedName>
</protein>
<dbReference type="Gene3D" id="2.40.170.20">
    <property type="entry name" value="TonB-dependent receptor, beta-barrel domain"/>
    <property type="match status" value="1"/>
</dbReference>
<dbReference type="PANTHER" id="PTHR30069:SF46">
    <property type="entry name" value="OAR PROTEIN"/>
    <property type="match status" value="1"/>
</dbReference>
<evidence type="ECO:0000313" key="10">
    <source>
        <dbReference type="Proteomes" id="UP000189981"/>
    </source>
</evidence>
<keyword evidence="10" id="KW-1185">Reference proteome</keyword>
<reference evidence="10" key="1">
    <citation type="submission" date="2017-02" db="EMBL/GenBank/DDBJ databases">
        <authorList>
            <person name="Varghese N."/>
            <person name="Submissions S."/>
        </authorList>
    </citation>
    <scope>NUCLEOTIDE SEQUENCE [LARGE SCALE GENOMIC DNA]</scope>
    <source>
        <strain evidence="10">DSM 22385</strain>
    </source>
</reference>